<comment type="similarity">
    <text evidence="1">Belongs to the filamin family.</text>
</comment>
<feature type="repeat" description="Filamin" evidence="3">
    <location>
        <begin position="585"/>
        <end position="679"/>
    </location>
</feature>
<dbReference type="FunFam" id="2.60.40.10:FF:000105">
    <property type="entry name" value="filamin-C isoform X1"/>
    <property type="match status" value="1"/>
</dbReference>
<dbReference type="GO" id="GO:0051015">
    <property type="term" value="F:actin filament binding"/>
    <property type="evidence" value="ECO:0007669"/>
    <property type="project" value="InterPro"/>
</dbReference>
<evidence type="ECO:0000313" key="6">
    <source>
        <dbReference type="Proteomes" id="UP000694426"/>
    </source>
</evidence>
<feature type="repeat" description="Filamin" evidence="3">
    <location>
        <begin position="960"/>
        <end position="1056"/>
    </location>
</feature>
<dbReference type="FunFam" id="2.60.40.10:FF:000042">
    <property type="entry name" value="Filamin-B isoform B"/>
    <property type="match status" value="1"/>
</dbReference>
<dbReference type="SUPFAM" id="SSF81296">
    <property type="entry name" value="E set domains"/>
    <property type="match status" value="15"/>
</dbReference>
<dbReference type="FunFam" id="2.60.40.10:FF:000154">
    <property type="entry name" value="filamin-B isoform X1"/>
    <property type="match status" value="1"/>
</dbReference>
<organism evidence="5 6">
    <name type="scientific">Anser brachyrhynchus</name>
    <name type="common">Pink-footed goose</name>
    <dbReference type="NCBI Taxonomy" id="132585"/>
    <lineage>
        <taxon>Eukaryota</taxon>
        <taxon>Metazoa</taxon>
        <taxon>Chordata</taxon>
        <taxon>Craniata</taxon>
        <taxon>Vertebrata</taxon>
        <taxon>Euteleostomi</taxon>
        <taxon>Archelosauria</taxon>
        <taxon>Archosauria</taxon>
        <taxon>Dinosauria</taxon>
        <taxon>Saurischia</taxon>
        <taxon>Theropoda</taxon>
        <taxon>Coelurosauria</taxon>
        <taxon>Aves</taxon>
        <taxon>Neognathae</taxon>
        <taxon>Galloanserae</taxon>
        <taxon>Anseriformes</taxon>
        <taxon>Anatidae</taxon>
        <taxon>Anserinae</taxon>
        <taxon>Anser</taxon>
    </lineage>
</organism>
<dbReference type="FunFam" id="2.60.40.10:FF:000157">
    <property type="entry name" value="filamin-C isoform X1"/>
    <property type="match status" value="1"/>
</dbReference>
<dbReference type="InterPro" id="IPR044801">
    <property type="entry name" value="Filamin"/>
</dbReference>
<proteinExistence type="inferred from homology"/>
<dbReference type="PROSITE" id="PS50194">
    <property type="entry name" value="FILAMIN_REPEAT"/>
    <property type="match status" value="14"/>
</dbReference>
<dbReference type="FunFam" id="2.60.40.10:FF:000001">
    <property type="entry name" value="Filamin-C isoform b"/>
    <property type="match status" value="4"/>
</dbReference>
<dbReference type="InterPro" id="IPR014756">
    <property type="entry name" value="Ig_E-set"/>
</dbReference>
<feature type="repeat" description="Filamin" evidence="3">
    <location>
        <begin position="864"/>
        <end position="959"/>
    </location>
</feature>
<feature type="signal peptide" evidence="4">
    <location>
        <begin position="1"/>
        <end position="20"/>
    </location>
</feature>
<feature type="repeat" description="Filamin" evidence="3">
    <location>
        <begin position="15"/>
        <end position="112"/>
    </location>
</feature>
<dbReference type="GeneTree" id="ENSGT00940000153588"/>
<keyword evidence="4" id="KW-0732">Signal</keyword>
<dbReference type="FunFam" id="2.60.40.10:FF:000007">
    <property type="entry name" value="Filamin-B isoform C"/>
    <property type="match status" value="1"/>
</dbReference>
<protein>
    <submittedName>
        <fullName evidence="5">Filamin C</fullName>
    </submittedName>
</protein>
<dbReference type="FunFam" id="2.60.40.10:FF:000138">
    <property type="entry name" value="filamin-B isoform X1"/>
    <property type="match status" value="1"/>
</dbReference>
<keyword evidence="2" id="KW-0677">Repeat</keyword>
<dbReference type="PANTHER" id="PTHR38537">
    <property type="entry name" value="JITTERBUG, ISOFORM N"/>
    <property type="match status" value="1"/>
</dbReference>
<reference evidence="5" key="1">
    <citation type="submission" date="2025-08" db="UniProtKB">
        <authorList>
            <consortium name="Ensembl"/>
        </authorList>
    </citation>
    <scope>IDENTIFICATION</scope>
</reference>
<dbReference type="Gene3D" id="2.60.40.10">
    <property type="entry name" value="Immunoglobulins"/>
    <property type="match status" value="14"/>
</dbReference>
<dbReference type="PANTHER" id="PTHR38537:SF12">
    <property type="entry name" value="FILAMIN-C"/>
    <property type="match status" value="1"/>
</dbReference>
<evidence type="ECO:0000313" key="5">
    <source>
        <dbReference type="Ensembl" id="ENSABRP00000011468.1"/>
    </source>
</evidence>
<sequence length="1864" mass="196711">MLRWPWWRWVAVGMCPGGDTATVACRGGLAPQGNTVLKPAQFTVETLDAGVGEVLVYIEDPEGHTEEAKVVPNNDKKRTYSVTYVPKVAGLHKVTVLFAGQNIDKSPFGVNVGMALGDASKVTARGPGLEPVGNVANKATYFDIYTAGAGAGDVGVVIVDPQGRRDTVEVMLEDKGDSTFRCTYRPALQGTHLVHVTYAGAQIPRSPFTVNVAEACSPAACRASGRGLQPKGVRVQEAAAFRVFTKGAAQDGCYGDRNGVSDKGVLGTGMGHGYGDRSMGCTPVYGARGPWGARREDGAHPRGSVLHGVRGRWGPCTPQHPTDAGAPQVNVGEGSHPGRVRVHGPGVEKTGLKAGEPTYFTVDCSEAGQGDVSIGIKCAPGVVGPLEADIDFDIIKNDNDTFTVKYTPPGAGLYTIMVLFANQEIPSSPFRIKVDPCHDSSKVKAEGPGLSRTGVEVGKPTHFTVHTKGAGKAKLDVQFAGPGKGPAVRDFEVIDNHDYSYTVKYTALQQGNMTVVVTYGGDPVPKSPFSVNVAPALQLSKVKVQGLSTSEWGRRCGAGRGHHGAGGTMGQGGSMGWGPFKADVRPVFDPSKVTASGPGLERGKAGEAATFLVDCSKAGDAELTIEIISDSGVKAEVLIQNNRDGTYAITYTPACPGSYTITIKYGGHPVPKFPIRVTVDPAIDTSGVKVYGKGVEPRGVLREVSTDFTVDARALTKTGGPHVKARVLNPSGAKTDTYVTDHGDGTYRVHHVEVTYKDVAVPLSPFRVAVAEGCEPTRVRAHGPGLEGGLVGTANCFTVETRGAGTGGLGLAIEGPSEAKMSCKDNKDGSCTVEYIPFTPGDYDVNITFGGHPIPGSPFRVPVQDVVDPSKVKCSGPGLGPSVRARLPQTFTVDCSAAGLAPLEVTLLGPTGLAEPVEVRDNGDGTHKVTYTPATDGPYTVAVKYADQEVPRSPFKIKVLPAHDASKVRASGPGLSASGIPASLPVEFTIDARNAGEGLLTVQILDPEGQPKKAAIRDNGDGTYTVSYVPDLPGRYTITIKYGGDEIPCSPFRIHAVPSGDASKCLVTGGPCPTACPIGEETVITVDAKAAGQGKVTCKVSTPDGAELDVDVVENHDGTFDIYYTAPEPGKYVITIRFGGEHVPNSPFHVLATAEPPATAESLRPFNLVIPFTVQKGEITGEVRMPSGKTARPNITDNKDGTVTVRYAPTEKGLHEMDIRYDGNHIPGSPLQFYVDAINPRHVSAYGPGLSHGMVNKPCTFTIVTKDAGEGGLSLAVEGPSKAEITCKDNKDGTCTVSYLPTAPGDYNIIVRFDDKHIPGSPFTAKITGDDSMRTSQLNVGTSTDVSLKITETDLSLLTASIRAPSGNEEPCLLKRLPNRHIGISFTPKEVGEHVVSVKKSGQHVTNSPFKILVGQSEIGDASRVKVWGKGLVEGHTFEVAEFIVDTRNAGYGGLGLSIEGPSKVDINCEDVEDGTCKVTYCPTEPGNYIINIKFADKHVPGSPFTVKVTGEGRMKESITRRRQAPSIATIGSTCDLNLKIPGNWFQMVSAQERLTRTFTRSSHTYTRTERTEISKTRGGETKREVRVEESTQVGGDPFPNVFGDFLGREGLGAFSSIARGQEGACGACVCRGVCVPAPGAGCTCMGACLCEGWQKGWMHIGVCTSHGCAFAYGFVHAHAAPWTVFARHRVPVWGRVCACTWEGACSGLCTLTQRCGRCTRAQACTKAERGFAHRSVLAQGPCAHHAWHERVCTGLCVLAQGCAPPRGPRTFPRQLHVPLARGLAQGLAHTGPAHAFPWHRAFAQGALHEAALAQAWQLGTGDAVLTRGARALAQANTGLAQSPLLKRVGVCDHGGVQAPSTRV</sequence>
<dbReference type="GO" id="GO:0045171">
    <property type="term" value="C:intercellular bridge"/>
    <property type="evidence" value="ECO:0007669"/>
    <property type="project" value="Ensembl"/>
</dbReference>
<feature type="repeat" description="Filamin" evidence="3">
    <location>
        <begin position="1235"/>
        <end position="1327"/>
    </location>
</feature>
<dbReference type="GO" id="GO:0005829">
    <property type="term" value="C:cytosol"/>
    <property type="evidence" value="ECO:0007669"/>
    <property type="project" value="Ensembl"/>
</dbReference>
<feature type="repeat" description="Filamin" evidence="3">
    <location>
        <begin position="1166"/>
        <end position="1235"/>
    </location>
</feature>
<dbReference type="Ensembl" id="ENSABRT00000016393.1">
    <property type="protein sequence ID" value="ENSABRP00000011468.1"/>
    <property type="gene ID" value="ENSABRG00000009034.1"/>
</dbReference>
<evidence type="ECO:0000256" key="4">
    <source>
        <dbReference type="SAM" id="SignalP"/>
    </source>
</evidence>
<evidence type="ECO:0000256" key="2">
    <source>
        <dbReference type="ARBA" id="ARBA00022737"/>
    </source>
</evidence>
<feature type="repeat" description="Filamin" evidence="3">
    <location>
        <begin position="680"/>
        <end position="770"/>
    </location>
</feature>
<evidence type="ECO:0000256" key="3">
    <source>
        <dbReference type="PROSITE-ProRule" id="PRU00087"/>
    </source>
</evidence>
<dbReference type="FunFam" id="2.60.40.10:FF:000079">
    <property type="entry name" value="Filamin-B isoform C"/>
    <property type="match status" value="1"/>
</dbReference>
<feature type="chain" id="PRO_5034482386" evidence="4">
    <location>
        <begin position="21"/>
        <end position="1864"/>
    </location>
</feature>
<dbReference type="Pfam" id="PF00630">
    <property type="entry name" value="Filamin"/>
    <property type="match status" value="14"/>
</dbReference>
<dbReference type="InterPro" id="IPR001298">
    <property type="entry name" value="Filamin/ABP280_rpt"/>
</dbReference>
<feature type="repeat" description="Filamin" evidence="3">
    <location>
        <begin position="114"/>
        <end position="212"/>
    </location>
</feature>
<dbReference type="GO" id="GO:0045214">
    <property type="term" value="P:sarcomere organization"/>
    <property type="evidence" value="ECO:0007669"/>
    <property type="project" value="Ensembl"/>
</dbReference>
<name>A0A8B9BZQ7_9AVES</name>
<feature type="repeat" description="Filamin" evidence="3">
    <location>
        <begin position="1057"/>
        <end position="1152"/>
    </location>
</feature>
<dbReference type="InterPro" id="IPR013783">
    <property type="entry name" value="Ig-like_fold"/>
</dbReference>
<feature type="repeat" description="Filamin" evidence="3">
    <location>
        <begin position="1325"/>
        <end position="1414"/>
    </location>
</feature>
<dbReference type="FunFam" id="2.60.40.10:FF:000118">
    <property type="entry name" value="filamin-C isoform X2"/>
    <property type="match status" value="1"/>
</dbReference>
<dbReference type="GO" id="GO:0030506">
    <property type="term" value="F:ankyrin binding"/>
    <property type="evidence" value="ECO:0007669"/>
    <property type="project" value="Ensembl"/>
</dbReference>
<feature type="repeat" description="Filamin" evidence="3">
    <location>
        <begin position="435"/>
        <end position="533"/>
    </location>
</feature>
<reference evidence="5" key="2">
    <citation type="submission" date="2025-09" db="UniProtKB">
        <authorList>
            <consortium name="Ensembl"/>
        </authorList>
    </citation>
    <scope>IDENTIFICATION</scope>
</reference>
<dbReference type="FunFam" id="2.60.40.10:FF:000168">
    <property type="entry name" value="filamin-C isoform X2"/>
    <property type="match status" value="1"/>
</dbReference>
<evidence type="ECO:0000256" key="1">
    <source>
        <dbReference type="ARBA" id="ARBA00009238"/>
    </source>
</evidence>
<feature type="repeat" description="Filamin" evidence="3">
    <location>
        <begin position="771"/>
        <end position="863"/>
    </location>
</feature>
<dbReference type="GO" id="GO:0042383">
    <property type="term" value="C:sarcolemma"/>
    <property type="evidence" value="ECO:0007669"/>
    <property type="project" value="Ensembl"/>
</dbReference>
<dbReference type="SMART" id="SM00557">
    <property type="entry name" value="IG_FLMN"/>
    <property type="match status" value="14"/>
</dbReference>
<feature type="repeat" description="Filamin" evidence="3">
    <location>
        <begin position="332"/>
        <end position="434"/>
    </location>
</feature>
<feature type="repeat" description="Filamin" evidence="3">
    <location>
        <begin position="1417"/>
        <end position="1509"/>
    </location>
</feature>
<dbReference type="Proteomes" id="UP000694426">
    <property type="component" value="Unplaced"/>
</dbReference>
<dbReference type="InterPro" id="IPR017868">
    <property type="entry name" value="Filamin/ABP280_repeat-like"/>
</dbReference>
<gene>
    <name evidence="5" type="primary">FLNC</name>
</gene>
<accession>A0A8B9BZQ7</accession>
<keyword evidence="6" id="KW-1185">Reference proteome</keyword>